<dbReference type="STRING" id="47311.MBCUT_09250"/>
<dbReference type="Gene3D" id="3.30.70.20">
    <property type="match status" value="1"/>
</dbReference>
<protein>
    <submittedName>
        <fullName evidence="2">2-oxoglutarate-acceptor oxidoreductase subunit OorD</fullName>
    </submittedName>
</protein>
<evidence type="ECO:0000259" key="1">
    <source>
        <dbReference type="PROSITE" id="PS51379"/>
    </source>
</evidence>
<keyword evidence="3" id="KW-1185">Reference proteome</keyword>
<evidence type="ECO:0000313" key="2">
    <source>
        <dbReference type="EMBL" id="KZX16312.1"/>
    </source>
</evidence>
<dbReference type="Proteomes" id="UP000077275">
    <property type="component" value="Unassembled WGS sequence"/>
</dbReference>
<dbReference type="GO" id="GO:0016491">
    <property type="term" value="F:oxidoreductase activity"/>
    <property type="evidence" value="ECO:0007669"/>
    <property type="project" value="UniProtKB-ARBA"/>
</dbReference>
<dbReference type="Pfam" id="PF12838">
    <property type="entry name" value="Fer4_7"/>
    <property type="match status" value="1"/>
</dbReference>
<sequence length="96" mass="10876">MTQIKSKPQPYPIIHKNQCKACERCIIGCKEEALELGNDLNNIGYYYVKYNGKKCTGCGDCYYTCPEPLAIEVKIPKKKKNVGDDENKKNQGIIND</sequence>
<dbReference type="InterPro" id="IPR017896">
    <property type="entry name" value="4Fe4S_Fe-S-bd"/>
</dbReference>
<comment type="caution">
    <text evidence="2">The sequence shown here is derived from an EMBL/GenBank/DDBJ whole genome shotgun (WGS) entry which is preliminary data.</text>
</comment>
<name>A0A166E5V1_9EURY</name>
<dbReference type="OrthoDB" id="23833at2157"/>
<gene>
    <name evidence="2" type="ORF">MBCUT_09250</name>
</gene>
<reference evidence="2 3" key="1">
    <citation type="submission" date="2016-04" db="EMBL/GenBank/DDBJ databases">
        <title>Genome sequence of Methanobrevibacter cuticularis DSM 11139.</title>
        <authorList>
            <person name="Poehlein A."/>
            <person name="Seedorf H."/>
            <person name="Daniel R."/>
        </authorList>
    </citation>
    <scope>NUCLEOTIDE SEQUENCE [LARGE SCALE GENOMIC DNA]</scope>
    <source>
        <strain evidence="2 3">DSM 11139</strain>
    </source>
</reference>
<evidence type="ECO:0000313" key="3">
    <source>
        <dbReference type="Proteomes" id="UP000077275"/>
    </source>
</evidence>
<dbReference type="PROSITE" id="PS00198">
    <property type="entry name" value="4FE4S_FER_1"/>
    <property type="match status" value="1"/>
</dbReference>
<feature type="domain" description="4Fe-4S ferredoxin-type" evidence="1">
    <location>
        <begin position="46"/>
        <end position="76"/>
    </location>
</feature>
<dbReference type="PROSITE" id="PS51379">
    <property type="entry name" value="4FE4S_FER_2"/>
    <property type="match status" value="2"/>
</dbReference>
<proteinExistence type="predicted"/>
<dbReference type="RefSeq" id="WP_067259459.1">
    <property type="nucleotide sequence ID" value="NZ_LWMW01000095.1"/>
</dbReference>
<dbReference type="PATRIC" id="fig|47311.3.peg.1019"/>
<dbReference type="InterPro" id="IPR017900">
    <property type="entry name" value="4Fe4S_Fe_S_CS"/>
</dbReference>
<dbReference type="AlphaFoldDB" id="A0A166E5V1"/>
<dbReference type="EMBL" id="LWMW01000095">
    <property type="protein sequence ID" value="KZX16312.1"/>
    <property type="molecule type" value="Genomic_DNA"/>
</dbReference>
<accession>A0A166E5V1</accession>
<dbReference type="SUPFAM" id="SSF54862">
    <property type="entry name" value="4Fe-4S ferredoxins"/>
    <property type="match status" value="1"/>
</dbReference>
<organism evidence="2 3">
    <name type="scientific">Methanobrevibacter cuticularis</name>
    <dbReference type="NCBI Taxonomy" id="47311"/>
    <lineage>
        <taxon>Archaea</taxon>
        <taxon>Methanobacteriati</taxon>
        <taxon>Methanobacteriota</taxon>
        <taxon>Methanomada group</taxon>
        <taxon>Methanobacteria</taxon>
        <taxon>Methanobacteriales</taxon>
        <taxon>Methanobacteriaceae</taxon>
        <taxon>Methanobrevibacter</taxon>
    </lineage>
</organism>
<feature type="domain" description="4Fe-4S ferredoxin-type" evidence="1">
    <location>
        <begin position="10"/>
        <end position="39"/>
    </location>
</feature>